<evidence type="ECO:0000313" key="6">
    <source>
        <dbReference type="Proteomes" id="UP000245507"/>
    </source>
</evidence>
<dbReference type="RefSeq" id="WP_109693014.1">
    <property type="nucleotide sequence ID" value="NZ_QGDD01000002.1"/>
</dbReference>
<dbReference type="InterPro" id="IPR029044">
    <property type="entry name" value="Nucleotide-diphossugar_trans"/>
</dbReference>
<dbReference type="GO" id="GO:0016020">
    <property type="term" value="C:membrane"/>
    <property type="evidence" value="ECO:0007669"/>
    <property type="project" value="GOC"/>
</dbReference>
<protein>
    <submittedName>
        <fullName evidence="5">Dolichol-phosphate mannosyltransferase</fullName>
    </submittedName>
</protein>
<dbReference type="AlphaFoldDB" id="A0A316TWG4"/>
<evidence type="ECO:0000256" key="1">
    <source>
        <dbReference type="ARBA" id="ARBA00006739"/>
    </source>
</evidence>
<name>A0A316TWG4_9ACTN</name>
<dbReference type="GO" id="GO:0009247">
    <property type="term" value="P:glycolipid biosynthetic process"/>
    <property type="evidence" value="ECO:0007669"/>
    <property type="project" value="TreeGrafter"/>
</dbReference>
<dbReference type="OrthoDB" id="9810303at2"/>
<dbReference type="Pfam" id="PF00535">
    <property type="entry name" value="Glycos_transf_2"/>
    <property type="match status" value="1"/>
</dbReference>
<keyword evidence="3 5" id="KW-0808">Transferase</keyword>
<keyword evidence="6" id="KW-1185">Reference proteome</keyword>
<evidence type="ECO:0000313" key="5">
    <source>
        <dbReference type="EMBL" id="PWN03926.1"/>
    </source>
</evidence>
<evidence type="ECO:0000256" key="2">
    <source>
        <dbReference type="ARBA" id="ARBA00022676"/>
    </source>
</evidence>
<keyword evidence="2 5" id="KW-0328">Glycosyltransferase</keyword>
<organism evidence="5 6">
    <name type="scientific">Nocardioides silvaticus</name>
    <dbReference type="NCBI Taxonomy" id="2201891"/>
    <lineage>
        <taxon>Bacteria</taxon>
        <taxon>Bacillati</taxon>
        <taxon>Actinomycetota</taxon>
        <taxon>Actinomycetes</taxon>
        <taxon>Propionibacteriales</taxon>
        <taxon>Nocardioidaceae</taxon>
        <taxon>Nocardioides</taxon>
    </lineage>
</organism>
<dbReference type="Gene3D" id="3.90.550.10">
    <property type="entry name" value="Spore Coat Polysaccharide Biosynthesis Protein SpsA, Chain A"/>
    <property type="match status" value="1"/>
</dbReference>
<dbReference type="Proteomes" id="UP000245507">
    <property type="component" value="Unassembled WGS sequence"/>
</dbReference>
<dbReference type="PANTHER" id="PTHR43398:SF1">
    <property type="entry name" value="DOLICHOL-PHOSPHATE MANNOSYLTRANSFERASE SUBUNIT 1"/>
    <property type="match status" value="1"/>
</dbReference>
<evidence type="ECO:0000256" key="3">
    <source>
        <dbReference type="ARBA" id="ARBA00022679"/>
    </source>
</evidence>
<dbReference type="InterPro" id="IPR001173">
    <property type="entry name" value="Glyco_trans_2-like"/>
</dbReference>
<dbReference type="EMBL" id="QGDD01000002">
    <property type="protein sequence ID" value="PWN03926.1"/>
    <property type="molecule type" value="Genomic_DNA"/>
</dbReference>
<feature type="domain" description="Glycosyltransferase 2-like" evidence="4">
    <location>
        <begin position="21"/>
        <end position="185"/>
    </location>
</feature>
<reference evidence="5 6" key="1">
    <citation type="submission" date="2018-05" db="EMBL/GenBank/DDBJ databases">
        <title>Nocardioides silvaticus genome.</title>
        <authorList>
            <person name="Li C."/>
            <person name="Wang G."/>
        </authorList>
    </citation>
    <scope>NUCLEOTIDE SEQUENCE [LARGE SCALE GENOMIC DNA]</scope>
    <source>
        <strain evidence="5 6">CCTCC AB 2018079</strain>
    </source>
</reference>
<evidence type="ECO:0000259" key="4">
    <source>
        <dbReference type="Pfam" id="PF00535"/>
    </source>
</evidence>
<dbReference type="CDD" id="cd06442">
    <property type="entry name" value="DPM1_like"/>
    <property type="match status" value="1"/>
</dbReference>
<dbReference type="SUPFAM" id="SSF53448">
    <property type="entry name" value="Nucleotide-diphospho-sugar transferases"/>
    <property type="match status" value="1"/>
</dbReference>
<dbReference type="PANTHER" id="PTHR43398">
    <property type="entry name" value="DOLICHOL-PHOSPHATE MANNOSYLTRANSFERASE SUBUNIT 1"/>
    <property type="match status" value="1"/>
</dbReference>
<comment type="caution">
    <text evidence="5">The sequence shown here is derived from an EMBL/GenBank/DDBJ whole genome shotgun (WGS) entry which is preliminary data.</text>
</comment>
<dbReference type="FunFam" id="3.90.550.10:FF:000122">
    <property type="entry name" value="Dolichol-phosphate mannosyltransferase subunit 1"/>
    <property type="match status" value="1"/>
</dbReference>
<accession>A0A316TWG4</accession>
<dbReference type="GO" id="GO:0004582">
    <property type="term" value="F:dolichyl-phosphate beta-D-mannosyltransferase activity"/>
    <property type="evidence" value="ECO:0007669"/>
    <property type="project" value="InterPro"/>
</dbReference>
<dbReference type="InterPro" id="IPR039528">
    <property type="entry name" value="DPM1-like"/>
</dbReference>
<gene>
    <name evidence="5" type="ORF">DJ010_07695</name>
</gene>
<comment type="similarity">
    <text evidence="1">Belongs to the glycosyltransferase 2 family.</text>
</comment>
<sequence>MADEQTTNGDGPVAGLGRVVIVVPTYNEAANLAWIVGRTRRAQPGVDVLVVDDNSPDGTGTVADELAAADSQVHVLHRTAKGGLGAAYVAGFGWALRAGYDVIGEMDADGSHQPEQLHRLLEALGTADLVIGSRWVPGGSVVNWPRRREALSRGGNLYVRLLLGIDVRDATAGFRVFRREALEKIDLASVRSTGYVFQTDLVTRCLRAGLVVREVPIEFIERVHGDSKMSGQVAVESLKRITQWGLRERWDRWAR</sequence>
<proteinExistence type="inferred from homology"/>